<feature type="domain" description="HTH hxlR-type" evidence="4">
    <location>
        <begin position="23"/>
        <end position="121"/>
    </location>
</feature>
<dbReference type="Pfam" id="PF01638">
    <property type="entry name" value="HxlR"/>
    <property type="match status" value="1"/>
</dbReference>
<dbReference type="InterPro" id="IPR002577">
    <property type="entry name" value="HTH_HxlR"/>
</dbReference>
<dbReference type="Gene3D" id="1.10.10.10">
    <property type="entry name" value="Winged helix-like DNA-binding domain superfamily/Winged helix DNA-binding domain"/>
    <property type="match status" value="1"/>
</dbReference>
<sequence>MEEQQQDPQPAAHPAWNPYLATCPTRQVLDCIADKWAALVVGLLIGGTRRFGELRREIQGVSQKMLTQTLRSLERDGIVRREVYATVPPKVEYSLTPLGESLAATLEELRLWAERNIEDVLRNRAAFDAAAAVASESAPASAAKNR</sequence>
<dbReference type="GO" id="GO:0003677">
    <property type="term" value="F:DNA binding"/>
    <property type="evidence" value="ECO:0007669"/>
    <property type="project" value="UniProtKB-KW"/>
</dbReference>
<reference evidence="5" key="1">
    <citation type="submission" date="2023-07" db="EMBL/GenBank/DDBJ databases">
        <title>Sorghum-associated microbial communities from plants grown in Nebraska, USA.</title>
        <authorList>
            <person name="Schachtman D."/>
        </authorList>
    </citation>
    <scope>NUCLEOTIDE SEQUENCE</scope>
    <source>
        <strain evidence="5">DS3754</strain>
    </source>
</reference>
<evidence type="ECO:0000256" key="1">
    <source>
        <dbReference type="ARBA" id="ARBA00023015"/>
    </source>
</evidence>
<evidence type="ECO:0000256" key="2">
    <source>
        <dbReference type="ARBA" id="ARBA00023125"/>
    </source>
</evidence>
<proteinExistence type="predicted"/>
<dbReference type="EMBL" id="JAUSRD010000003">
    <property type="protein sequence ID" value="MDP9892619.1"/>
    <property type="molecule type" value="Genomic_DNA"/>
</dbReference>
<dbReference type="RefSeq" id="WP_307684472.1">
    <property type="nucleotide sequence ID" value="NZ_JAUSRD010000003.1"/>
</dbReference>
<dbReference type="SUPFAM" id="SSF46785">
    <property type="entry name" value="Winged helix' DNA-binding domain"/>
    <property type="match status" value="1"/>
</dbReference>
<dbReference type="PANTHER" id="PTHR33204">
    <property type="entry name" value="TRANSCRIPTIONAL REGULATOR, MARR FAMILY"/>
    <property type="match status" value="1"/>
</dbReference>
<dbReference type="PROSITE" id="PS51118">
    <property type="entry name" value="HTH_HXLR"/>
    <property type="match status" value="1"/>
</dbReference>
<dbReference type="PANTHER" id="PTHR33204:SF37">
    <property type="entry name" value="HTH-TYPE TRANSCRIPTIONAL REGULATOR YODB"/>
    <property type="match status" value="1"/>
</dbReference>
<dbReference type="InterPro" id="IPR036388">
    <property type="entry name" value="WH-like_DNA-bd_sf"/>
</dbReference>
<dbReference type="InterPro" id="IPR036390">
    <property type="entry name" value="WH_DNA-bd_sf"/>
</dbReference>
<keyword evidence="3" id="KW-0804">Transcription</keyword>
<evidence type="ECO:0000259" key="4">
    <source>
        <dbReference type="PROSITE" id="PS51118"/>
    </source>
</evidence>
<organism evidence="5 6">
    <name type="scientific">Variovorax boronicumulans</name>
    <dbReference type="NCBI Taxonomy" id="436515"/>
    <lineage>
        <taxon>Bacteria</taxon>
        <taxon>Pseudomonadati</taxon>
        <taxon>Pseudomonadota</taxon>
        <taxon>Betaproteobacteria</taxon>
        <taxon>Burkholderiales</taxon>
        <taxon>Comamonadaceae</taxon>
        <taxon>Variovorax</taxon>
    </lineage>
</organism>
<accession>A0AAW8CWL3</accession>
<dbReference type="AlphaFoldDB" id="A0AAW8CWL3"/>
<evidence type="ECO:0000256" key="3">
    <source>
        <dbReference type="ARBA" id="ARBA00023163"/>
    </source>
</evidence>
<dbReference type="Proteomes" id="UP001242045">
    <property type="component" value="Unassembled WGS sequence"/>
</dbReference>
<gene>
    <name evidence="5" type="ORF">J2W31_001724</name>
</gene>
<evidence type="ECO:0000313" key="6">
    <source>
        <dbReference type="Proteomes" id="UP001242045"/>
    </source>
</evidence>
<keyword evidence="2 5" id="KW-0238">DNA-binding</keyword>
<keyword evidence="1" id="KW-0805">Transcription regulation</keyword>
<comment type="caution">
    <text evidence="5">The sequence shown here is derived from an EMBL/GenBank/DDBJ whole genome shotgun (WGS) entry which is preliminary data.</text>
</comment>
<name>A0AAW8CWL3_9BURK</name>
<protein>
    <submittedName>
        <fullName evidence="5">DNA-binding HxlR family transcriptional regulator</fullName>
    </submittedName>
</protein>
<evidence type="ECO:0000313" key="5">
    <source>
        <dbReference type="EMBL" id="MDP9892619.1"/>
    </source>
</evidence>